<evidence type="ECO:0000313" key="2">
    <source>
        <dbReference type="EMBL" id="SDD47989.1"/>
    </source>
</evidence>
<organism evidence="2 3">
    <name type="scientific">Belnapia rosea</name>
    <dbReference type="NCBI Taxonomy" id="938405"/>
    <lineage>
        <taxon>Bacteria</taxon>
        <taxon>Pseudomonadati</taxon>
        <taxon>Pseudomonadota</taxon>
        <taxon>Alphaproteobacteria</taxon>
        <taxon>Acetobacterales</taxon>
        <taxon>Roseomonadaceae</taxon>
        <taxon>Belnapia</taxon>
    </lineage>
</organism>
<evidence type="ECO:0000259" key="1">
    <source>
        <dbReference type="Pfam" id="PF07883"/>
    </source>
</evidence>
<reference evidence="2 3" key="1">
    <citation type="submission" date="2016-10" db="EMBL/GenBank/DDBJ databases">
        <authorList>
            <person name="de Groot N.N."/>
        </authorList>
    </citation>
    <scope>NUCLEOTIDE SEQUENCE [LARGE SCALE GENOMIC DNA]</scope>
    <source>
        <strain evidence="2 3">CPCC 100156</strain>
    </source>
</reference>
<dbReference type="Gene3D" id="2.60.120.10">
    <property type="entry name" value="Jelly Rolls"/>
    <property type="match status" value="1"/>
</dbReference>
<protein>
    <submittedName>
        <fullName evidence="2">Cupin domain-containing protein</fullName>
    </submittedName>
</protein>
<dbReference type="Proteomes" id="UP000198925">
    <property type="component" value="Unassembled WGS sequence"/>
</dbReference>
<proteinExistence type="predicted"/>
<dbReference type="InterPro" id="IPR014710">
    <property type="entry name" value="RmlC-like_jellyroll"/>
</dbReference>
<dbReference type="InterPro" id="IPR013096">
    <property type="entry name" value="Cupin_2"/>
</dbReference>
<feature type="domain" description="Cupin type-2" evidence="1">
    <location>
        <begin position="35"/>
        <end position="98"/>
    </location>
</feature>
<dbReference type="SUPFAM" id="SSF51182">
    <property type="entry name" value="RmlC-like cupins"/>
    <property type="match status" value="1"/>
</dbReference>
<sequence>MRHAFPAAQAARMPNAPGRLSAEIFHHGSLEVRWYAPHGVDPQTPHGRDEVYVVVSGHGRFRCGDELSPCRAGDMLFAPAGAEHRFEDFSEDFATWVVFYGPEGGEAA</sequence>
<name>A0A1G6V2Y9_9PROT</name>
<dbReference type="STRING" id="938405.SAMN02927895_04364"/>
<accession>A0A1G6V2Y9</accession>
<dbReference type="OrthoDB" id="9798709at2"/>
<dbReference type="RefSeq" id="WP_090568383.1">
    <property type="nucleotide sequence ID" value="NZ_FMXZ01000016.1"/>
</dbReference>
<dbReference type="Pfam" id="PF07883">
    <property type="entry name" value="Cupin_2"/>
    <property type="match status" value="1"/>
</dbReference>
<dbReference type="AlphaFoldDB" id="A0A1G6V2Y9"/>
<dbReference type="EMBL" id="FMZX01000008">
    <property type="protein sequence ID" value="SDD47989.1"/>
    <property type="molecule type" value="Genomic_DNA"/>
</dbReference>
<evidence type="ECO:0000313" key="3">
    <source>
        <dbReference type="Proteomes" id="UP000198925"/>
    </source>
</evidence>
<gene>
    <name evidence="2" type="ORF">SAMN04487779_1008110</name>
</gene>
<dbReference type="InterPro" id="IPR011051">
    <property type="entry name" value="RmlC_Cupin_sf"/>
</dbReference>
<keyword evidence="3" id="KW-1185">Reference proteome</keyword>